<proteinExistence type="predicted"/>
<evidence type="ECO:0000256" key="1">
    <source>
        <dbReference type="SAM" id="MobiDB-lite"/>
    </source>
</evidence>
<feature type="region of interest" description="Disordered" evidence="1">
    <location>
        <begin position="91"/>
        <end position="110"/>
    </location>
</feature>
<gene>
    <name evidence="2" type="ORF">OCTVUL_1B002271</name>
</gene>
<evidence type="ECO:0000313" key="2">
    <source>
        <dbReference type="EMBL" id="CAI9730273.1"/>
    </source>
</evidence>
<protein>
    <submittedName>
        <fullName evidence="2">Uncharacterized protein</fullName>
    </submittedName>
</protein>
<organism evidence="2 3">
    <name type="scientific">Octopus vulgaris</name>
    <name type="common">Common octopus</name>
    <dbReference type="NCBI Taxonomy" id="6645"/>
    <lineage>
        <taxon>Eukaryota</taxon>
        <taxon>Metazoa</taxon>
        <taxon>Spiralia</taxon>
        <taxon>Lophotrochozoa</taxon>
        <taxon>Mollusca</taxon>
        <taxon>Cephalopoda</taxon>
        <taxon>Coleoidea</taxon>
        <taxon>Octopodiformes</taxon>
        <taxon>Octopoda</taxon>
        <taxon>Incirrata</taxon>
        <taxon>Octopodidae</taxon>
        <taxon>Octopus</taxon>
    </lineage>
</organism>
<dbReference type="EMBL" id="OX597824">
    <property type="protein sequence ID" value="CAI9730273.1"/>
    <property type="molecule type" value="Genomic_DNA"/>
</dbReference>
<evidence type="ECO:0000313" key="3">
    <source>
        <dbReference type="Proteomes" id="UP001162480"/>
    </source>
</evidence>
<dbReference type="Proteomes" id="UP001162480">
    <property type="component" value="Chromosome 11"/>
</dbReference>
<dbReference type="AlphaFoldDB" id="A0AA36BA80"/>
<sequence>MVNYIKKRPLKCRLFEQICVDIDSQHKRLLLHTNVRWLSKVQNSARHFQSLDPNQHMFNLRSPLFSDDENDDDDSEYQRWILQKPPPVVQFPKERASQPALSSPEPRRYPQLTDIHYTPKERSATCWENLNSCCMRPMRH</sequence>
<accession>A0AA36BA80</accession>
<keyword evidence="3" id="KW-1185">Reference proteome</keyword>
<name>A0AA36BA80_OCTVU</name>
<reference evidence="2" key="1">
    <citation type="submission" date="2023-08" db="EMBL/GenBank/DDBJ databases">
        <authorList>
            <person name="Alioto T."/>
            <person name="Alioto T."/>
            <person name="Gomez Garrido J."/>
        </authorList>
    </citation>
    <scope>NUCLEOTIDE SEQUENCE</scope>
</reference>